<accession>A0A392VNM1</accession>
<feature type="non-terminal residue" evidence="1">
    <location>
        <position position="1"/>
    </location>
</feature>
<organism evidence="1 2">
    <name type="scientific">Trifolium medium</name>
    <dbReference type="NCBI Taxonomy" id="97028"/>
    <lineage>
        <taxon>Eukaryota</taxon>
        <taxon>Viridiplantae</taxon>
        <taxon>Streptophyta</taxon>
        <taxon>Embryophyta</taxon>
        <taxon>Tracheophyta</taxon>
        <taxon>Spermatophyta</taxon>
        <taxon>Magnoliopsida</taxon>
        <taxon>eudicotyledons</taxon>
        <taxon>Gunneridae</taxon>
        <taxon>Pentapetalae</taxon>
        <taxon>rosids</taxon>
        <taxon>fabids</taxon>
        <taxon>Fabales</taxon>
        <taxon>Fabaceae</taxon>
        <taxon>Papilionoideae</taxon>
        <taxon>50 kb inversion clade</taxon>
        <taxon>NPAAA clade</taxon>
        <taxon>Hologalegina</taxon>
        <taxon>IRL clade</taxon>
        <taxon>Trifolieae</taxon>
        <taxon>Trifolium</taxon>
    </lineage>
</organism>
<keyword evidence="2" id="KW-1185">Reference proteome</keyword>
<dbReference type="Proteomes" id="UP000265520">
    <property type="component" value="Unassembled WGS sequence"/>
</dbReference>
<name>A0A392VNM1_9FABA</name>
<protein>
    <submittedName>
        <fullName evidence="1">Conserved oligomeric Golgi complex subunit 4-like</fullName>
    </submittedName>
</protein>
<evidence type="ECO:0000313" key="1">
    <source>
        <dbReference type="EMBL" id="MCI88325.1"/>
    </source>
</evidence>
<sequence>REHLLDSKKQLEGIVRKKLSVVDQRNHPVILRFVCLYTPLRRDSIAYAAGRCVSVLCLAELVAKGYIHL</sequence>
<reference evidence="1 2" key="1">
    <citation type="journal article" date="2018" name="Front. Plant Sci.">
        <title>Red Clover (Trifolium pratense) and Zigzag Clover (T. medium) - A Picture of Genomic Similarities and Differences.</title>
        <authorList>
            <person name="Dluhosova J."/>
            <person name="Istvanek J."/>
            <person name="Nedelnik J."/>
            <person name="Repkova J."/>
        </authorList>
    </citation>
    <scope>NUCLEOTIDE SEQUENCE [LARGE SCALE GENOMIC DNA]</scope>
    <source>
        <strain evidence="2">cv. 10/8</strain>
        <tissue evidence="1">Leaf</tissue>
    </source>
</reference>
<dbReference type="AlphaFoldDB" id="A0A392VNM1"/>
<dbReference type="EMBL" id="LXQA011189991">
    <property type="protein sequence ID" value="MCI88325.1"/>
    <property type="molecule type" value="Genomic_DNA"/>
</dbReference>
<evidence type="ECO:0000313" key="2">
    <source>
        <dbReference type="Proteomes" id="UP000265520"/>
    </source>
</evidence>
<proteinExistence type="predicted"/>
<comment type="caution">
    <text evidence="1">The sequence shown here is derived from an EMBL/GenBank/DDBJ whole genome shotgun (WGS) entry which is preliminary data.</text>
</comment>